<keyword evidence="4 8" id="KW-0732">Signal</keyword>
<protein>
    <submittedName>
        <fullName evidence="10">Outer membrane protein assembly factor BamA</fullName>
    </submittedName>
</protein>
<dbReference type="InterPro" id="IPR000184">
    <property type="entry name" value="Bac_surfAg_D15"/>
</dbReference>
<comment type="caution">
    <text evidence="10">The sequence shown here is derived from an EMBL/GenBank/DDBJ whole genome shotgun (WGS) entry which is preliminary data.</text>
</comment>
<dbReference type="PANTHER" id="PTHR12815">
    <property type="entry name" value="SORTING AND ASSEMBLY MACHINERY SAMM50 PROTEIN FAMILY MEMBER"/>
    <property type="match status" value="1"/>
</dbReference>
<feature type="chain" id="PRO_5043763930" evidence="8">
    <location>
        <begin position="25"/>
        <end position="859"/>
    </location>
</feature>
<dbReference type="PIRSF" id="PIRSF006076">
    <property type="entry name" value="OM_assembly_OMP85"/>
    <property type="match status" value="1"/>
</dbReference>
<dbReference type="InterPro" id="IPR039910">
    <property type="entry name" value="D15-like"/>
</dbReference>
<feature type="signal peptide" evidence="8">
    <location>
        <begin position="1"/>
        <end position="24"/>
    </location>
</feature>
<dbReference type="InterPro" id="IPR023707">
    <property type="entry name" value="OM_assembly_BamA"/>
</dbReference>
<gene>
    <name evidence="10" type="ORF">ElyMa_000699500</name>
</gene>
<keyword evidence="11" id="KW-1185">Reference proteome</keyword>
<keyword evidence="7" id="KW-0998">Cell outer membrane</keyword>
<evidence type="ECO:0000313" key="11">
    <source>
        <dbReference type="Proteomes" id="UP000762676"/>
    </source>
</evidence>
<evidence type="ECO:0000256" key="8">
    <source>
        <dbReference type="SAM" id="SignalP"/>
    </source>
</evidence>
<dbReference type="InterPro" id="IPR034746">
    <property type="entry name" value="POTRA"/>
</dbReference>
<keyword evidence="5" id="KW-0677">Repeat</keyword>
<dbReference type="GO" id="GO:0019867">
    <property type="term" value="C:outer membrane"/>
    <property type="evidence" value="ECO:0007669"/>
    <property type="project" value="InterPro"/>
</dbReference>
<proteinExistence type="predicted"/>
<dbReference type="Gene3D" id="2.40.160.50">
    <property type="entry name" value="membrane protein fhac: a member of the omp85/tpsb transporter family"/>
    <property type="match status" value="1"/>
</dbReference>
<comment type="subcellular location">
    <subcellularLocation>
        <location evidence="1">Membrane</location>
    </subcellularLocation>
</comment>
<organism evidence="10 11">
    <name type="scientific">Elysia marginata</name>
    <dbReference type="NCBI Taxonomy" id="1093978"/>
    <lineage>
        <taxon>Eukaryota</taxon>
        <taxon>Metazoa</taxon>
        <taxon>Spiralia</taxon>
        <taxon>Lophotrochozoa</taxon>
        <taxon>Mollusca</taxon>
        <taxon>Gastropoda</taxon>
        <taxon>Heterobranchia</taxon>
        <taxon>Euthyneura</taxon>
        <taxon>Panpulmonata</taxon>
        <taxon>Sacoglossa</taxon>
        <taxon>Placobranchoidea</taxon>
        <taxon>Plakobranchidae</taxon>
        <taxon>Elysia</taxon>
    </lineage>
</organism>
<dbReference type="PANTHER" id="PTHR12815:SF47">
    <property type="entry name" value="TRANSLOCATION AND ASSEMBLY MODULE SUBUNIT TAMA"/>
    <property type="match status" value="1"/>
</dbReference>
<evidence type="ECO:0000256" key="1">
    <source>
        <dbReference type="ARBA" id="ARBA00004370"/>
    </source>
</evidence>
<dbReference type="Pfam" id="PF07244">
    <property type="entry name" value="POTRA"/>
    <property type="match status" value="3"/>
</dbReference>
<name>A0AAV4GJD6_9GAST</name>
<evidence type="ECO:0000256" key="3">
    <source>
        <dbReference type="ARBA" id="ARBA00022692"/>
    </source>
</evidence>
<dbReference type="Proteomes" id="UP000762676">
    <property type="component" value="Unassembled WGS sequence"/>
</dbReference>
<dbReference type="AlphaFoldDB" id="A0AAV4GJD6"/>
<dbReference type="Gene3D" id="3.10.20.310">
    <property type="entry name" value="membrane protein fhac"/>
    <property type="match status" value="4"/>
</dbReference>
<dbReference type="PROSITE" id="PS51779">
    <property type="entry name" value="POTRA"/>
    <property type="match status" value="2"/>
</dbReference>
<keyword evidence="2" id="KW-1134">Transmembrane beta strand</keyword>
<feature type="domain" description="POTRA" evidence="9">
    <location>
        <begin position="34"/>
        <end position="108"/>
    </location>
</feature>
<reference evidence="10 11" key="1">
    <citation type="journal article" date="2021" name="Elife">
        <title>Chloroplast acquisition without the gene transfer in kleptoplastic sea slugs, Plakobranchus ocellatus.</title>
        <authorList>
            <person name="Maeda T."/>
            <person name="Takahashi S."/>
            <person name="Yoshida T."/>
            <person name="Shimamura S."/>
            <person name="Takaki Y."/>
            <person name="Nagai Y."/>
            <person name="Toyoda A."/>
            <person name="Suzuki Y."/>
            <person name="Arimoto A."/>
            <person name="Ishii H."/>
            <person name="Satoh N."/>
            <person name="Nishiyama T."/>
            <person name="Hasebe M."/>
            <person name="Maruyama T."/>
            <person name="Minagawa J."/>
            <person name="Obokata J."/>
            <person name="Shigenobu S."/>
        </authorList>
    </citation>
    <scope>NUCLEOTIDE SEQUENCE [LARGE SCALE GENOMIC DNA]</scope>
</reference>
<dbReference type="Pfam" id="PF01103">
    <property type="entry name" value="Omp85"/>
    <property type="match status" value="1"/>
</dbReference>
<evidence type="ECO:0000256" key="7">
    <source>
        <dbReference type="ARBA" id="ARBA00023237"/>
    </source>
</evidence>
<accession>A0AAV4GJD6</accession>
<dbReference type="InterPro" id="IPR010827">
    <property type="entry name" value="BamA/TamA_POTRA"/>
</dbReference>
<keyword evidence="3" id="KW-0812">Transmembrane</keyword>
<evidence type="ECO:0000256" key="5">
    <source>
        <dbReference type="ARBA" id="ARBA00022737"/>
    </source>
</evidence>
<feature type="domain" description="POTRA" evidence="9">
    <location>
        <begin position="191"/>
        <end position="276"/>
    </location>
</feature>
<dbReference type="EMBL" id="BMAT01001440">
    <property type="protein sequence ID" value="GFR85562.1"/>
    <property type="molecule type" value="Genomic_DNA"/>
</dbReference>
<evidence type="ECO:0000256" key="4">
    <source>
        <dbReference type="ARBA" id="ARBA00022729"/>
    </source>
</evidence>
<evidence type="ECO:0000259" key="9">
    <source>
        <dbReference type="PROSITE" id="PS51779"/>
    </source>
</evidence>
<keyword evidence="6" id="KW-0472">Membrane</keyword>
<evidence type="ECO:0000256" key="2">
    <source>
        <dbReference type="ARBA" id="ARBA00022452"/>
    </source>
</evidence>
<evidence type="ECO:0000256" key="6">
    <source>
        <dbReference type="ARBA" id="ARBA00023136"/>
    </source>
</evidence>
<dbReference type="GO" id="GO:0071709">
    <property type="term" value="P:membrane assembly"/>
    <property type="evidence" value="ECO:0007669"/>
    <property type="project" value="InterPro"/>
</dbReference>
<evidence type="ECO:0000313" key="10">
    <source>
        <dbReference type="EMBL" id="GFR85562.1"/>
    </source>
</evidence>
<sequence length="859" mass="97467">MKFSHLFFDLGVVLVGLFFNTTLAQENFVEGKRYYIDSIEVKGVRSYSPQAVISYSGLQRGRVISLPGEEITEGIKKLWGLKLFSDVNIYISKINGKSASLVIEIEELPNLIDYKILGVRKKMKQDIEKDVGLKKGLKVNQNFIATTEQFILKKFREKGFFDTKVHINSKENDTQKNGIRMIIRVDRGPRVKVQKINILNNEKFSDAFVKRAMKNTKQRRFYRLKKSKYVEKEFREDLLAIIDKYKENGYRDARIVGDSISRKGEDIQIDITVQEGNKYHFGDIDFIGNAAYSDWQLSRVLGINKGDTYNGVLLKKRIADDKKPDGNNITNLYQNNGYLFSSIRPVETTIKNDTINMEIRIIEGKQAYFKRINVVGNERTNDHVIYRELRTRPGDLYSKQNVIRTVRELSQLQFFDPEQIKPNFKNTDPNTGVLDLEYSLAEKGGSQIQLQGGYGGGGFIGTLALAFNNFSIKDIFKGKAYRPLPLGDGQNFSLRLQASQFFRTYSVNFSEPWLNGKKPVSFSVSISHTEQFLSNPLNFSVDTSRRFFITGITIGLAKRLKFPDDYFSLSQAISFQHYKLDDYNTRLFTFGNGFSNSLSYTIVLSRNSSGPNPIYPLQGSNILISGEVSPPYSLLSGIDYKNLSQIEAYKRKDSQGFYIDSRGKRVDRFQDAVADVGKVDQERFKVLEFYKIKFKSNWYATLIGKLVLRIGAEFGALGFYNSGIGLIPFERFFIGGSGLTTRTLDGRENIQLRGYPNRSLSGQDGSAVYNKFVSELRYPITLSPTASIYGLVFLEAGKGYNDISTLAPFQLKRSAGFGVRIFMPAFGLIGFDFGRGFDPIGDSGPISGWQTHFLIGQQF</sequence>